<comment type="caution">
    <text evidence="4">The sequence shown here is derived from an EMBL/GenBank/DDBJ whole genome shotgun (WGS) entry which is preliminary data.</text>
</comment>
<dbReference type="Pfam" id="PF00015">
    <property type="entry name" value="MCPsignal"/>
    <property type="match status" value="1"/>
</dbReference>
<dbReference type="Proteomes" id="UP001623041">
    <property type="component" value="Unassembled WGS sequence"/>
</dbReference>
<dbReference type="InterPro" id="IPR004089">
    <property type="entry name" value="MCPsignal_dom"/>
</dbReference>
<proteinExistence type="predicted"/>
<evidence type="ECO:0000256" key="2">
    <source>
        <dbReference type="PROSITE-ProRule" id="PRU00284"/>
    </source>
</evidence>
<keyword evidence="5" id="KW-1185">Reference proteome</keyword>
<evidence type="ECO:0000313" key="4">
    <source>
        <dbReference type="EMBL" id="MFK9090547.1"/>
    </source>
</evidence>
<dbReference type="PANTHER" id="PTHR32089">
    <property type="entry name" value="METHYL-ACCEPTING CHEMOTAXIS PROTEIN MCPB"/>
    <property type="match status" value="1"/>
</dbReference>
<dbReference type="SUPFAM" id="SSF58104">
    <property type="entry name" value="Methyl-accepting chemotaxis protein (MCP) signaling domain"/>
    <property type="match status" value="2"/>
</dbReference>
<organism evidence="4 5">
    <name type="scientific">Bacillus salipaludis</name>
    <dbReference type="NCBI Taxonomy" id="2547811"/>
    <lineage>
        <taxon>Bacteria</taxon>
        <taxon>Bacillati</taxon>
        <taxon>Bacillota</taxon>
        <taxon>Bacilli</taxon>
        <taxon>Bacillales</taxon>
        <taxon>Bacillaceae</taxon>
        <taxon>Bacillus</taxon>
    </lineage>
</organism>
<dbReference type="Gene3D" id="1.10.287.950">
    <property type="entry name" value="Methyl-accepting chemotaxis protein"/>
    <property type="match status" value="2"/>
</dbReference>
<dbReference type="PANTHER" id="PTHR32089:SF112">
    <property type="entry name" value="LYSOZYME-LIKE PROTEIN-RELATED"/>
    <property type="match status" value="1"/>
</dbReference>
<reference evidence="4 5" key="1">
    <citation type="submission" date="2024-11" db="EMBL/GenBank/DDBJ databases">
        <authorList>
            <person name="Lucas J.A."/>
        </authorList>
    </citation>
    <scope>NUCLEOTIDE SEQUENCE [LARGE SCALE GENOMIC DNA]</scope>
    <source>
        <strain evidence="4 5">Z 5.4</strain>
    </source>
</reference>
<evidence type="ECO:0000313" key="5">
    <source>
        <dbReference type="Proteomes" id="UP001623041"/>
    </source>
</evidence>
<sequence>MVVSIQQVAKSAQTINELSHLVKNDAFEGTVSLNETLNGMEEISRVITQANDVIVKLGKSSEEIGSIIEVIDDIAGQTNLLALNAAIEAARAGEQGKGFAVVAEEVRKLAERSALATNEIAALIKGIQGETVIAVTAINDGAQKVKVGNELSAKTNQAIKKISNGIIKVTEEMNQIAKATEEQTKNSEFITTAVENVTNHAKEMTSSTKEQAAKAEEIVRGITETKVQVQQIRIATTEQAKGSQTIVTAIENVTNQTNSVTNATKEQSLTAEEIVRNINSIKEKVNQMTAATNEEARYGEEISLEVGNVRKQTEELNASIETQTKEVEEVVFALNEVNSQIERLK</sequence>
<dbReference type="RefSeq" id="WP_406579394.1">
    <property type="nucleotide sequence ID" value="NZ_JBJHQH010000002.1"/>
</dbReference>
<accession>A0ABW8RD14</accession>
<feature type="domain" description="Methyl-accepting transducer" evidence="3">
    <location>
        <begin position="1"/>
        <end position="198"/>
    </location>
</feature>
<dbReference type="SMART" id="SM00283">
    <property type="entry name" value="MA"/>
    <property type="match status" value="1"/>
</dbReference>
<evidence type="ECO:0000259" key="3">
    <source>
        <dbReference type="PROSITE" id="PS50111"/>
    </source>
</evidence>
<protein>
    <submittedName>
        <fullName evidence="4">Methyl-accepting chemotaxis protein</fullName>
    </submittedName>
</protein>
<evidence type="ECO:0000256" key="1">
    <source>
        <dbReference type="ARBA" id="ARBA00023224"/>
    </source>
</evidence>
<gene>
    <name evidence="4" type="ORF">ACJEBI_03475</name>
</gene>
<keyword evidence="1 2" id="KW-0807">Transducer</keyword>
<dbReference type="PROSITE" id="PS50111">
    <property type="entry name" value="CHEMOTAXIS_TRANSDUC_2"/>
    <property type="match status" value="1"/>
</dbReference>
<dbReference type="EMBL" id="JBJHQH010000002">
    <property type="protein sequence ID" value="MFK9090547.1"/>
    <property type="molecule type" value="Genomic_DNA"/>
</dbReference>
<name>A0ABW8RD14_9BACI</name>